<dbReference type="InterPro" id="IPR035909">
    <property type="entry name" value="CheB_C"/>
</dbReference>
<evidence type="ECO:0000256" key="4">
    <source>
        <dbReference type="ARBA" id="ARBA00048267"/>
    </source>
</evidence>
<keyword evidence="12" id="KW-1185">Reference proteome</keyword>
<feature type="active site" evidence="5 6">
    <location>
        <position position="162"/>
    </location>
</feature>
<dbReference type="PANTHER" id="PTHR42872:SF6">
    <property type="entry name" value="PROTEIN-GLUTAMATE METHYLESTERASE_PROTEIN-GLUTAMINE GLUTAMINASE"/>
    <property type="match status" value="1"/>
</dbReference>
<feature type="active site" evidence="5 6">
    <location>
        <position position="189"/>
    </location>
</feature>
<dbReference type="InterPro" id="IPR011006">
    <property type="entry name" value="CheY-like_superfamily"/>
</dbReference>
<comment type="domain">
    <text evidence="5">Contains a C-terminal catalytic domain, and an N-terminal region which modulates catalytic activity.</text>
</comment>
<reference evidence="11 12" key="1">
    <citation type="submission" date="2020-10" db="EMBL/GenBank/DDBJ databases">
        <authorList>
            <person name="Castelo-Branco R."/>
            <person name="Eusebio N."/>
            <person name="Adriana R."/>
            <person name="Vieira A."/>
            <person name="Brugerolle De Fraissinette N."/>
            <person name="Rezende De Castro R."/>
            <person name="Schneider M.P."/>
            <person name="Vasconcelos V."/>
            <person name="Leao P.N."/>
        </authorList>
    </citation>
    <scope>NUCLEOTIDE SEQUENCE [LARGE SCALE GENOMIC DNA]</scope>
    <source>
        <strain evidence="11 12">LEGE 00250</strain>
    </source>
</reference>
<evidence type="ECO:0000256" key="6">
    <source>
        <dbReference type="PROSITE-ProRule" id="PRU00050"/>
    </source>
</evidence>
<dbReference type="SUPFAM" id="SSF52738">
    <property type="entry name" value="Methylesterase CheB, C-terminal domain"/>
    <property type="match status" value="1"/>
</dbReference>
<dbReference type="InterPro" id="IPR001789">
    <property type="entry name" value="Sig_transdc_resp-reg_receiver"/>
</dbReference>
<dbReference type="InterPro" id="IPR000673">
    <property type="entry name" value="Sig_transdc_resp-reg_Me-estase"/>
</dbReference>
<evidence type="ECO:0000256" key="2">
    <source>
        <dbReference type="ARBA" id="ARBA00022500"/>
    </source>
</evidence>
<dbReference type="PROSITE" id="PS50110">
    <property type="entry name" value="RESPONSE_REGULATORY"/>
    <property type="match status" value="1"/>
</dbReference>
<dbReference type="CDD" id="cd17541">
    <property type="entry name" value="REC_CheB-like"/>
    <property type="match status" value="1"/>
</dbReference>
<dbReference type="HAMAP" id="MF_00099">
    <property type="entry name" value="CheB_chemtxs"/>
    <property type="match status" value="1"/>
</dbReference>
<dbReference type="NCBIfam" id="NF009206">
    <property type="entry name" value="PRK12555.1"/>
    <property type="match status" value="1"/>
</dbReference>
<dbReference type="PROSITE" id="PS50122">
    <property type="entry name" value="CHEB"/>
    <property type="match status" value="1"/>
</dbReference>
<dbReference type="Gene3D" id="3.40.50.2300">
    <property type="match status" value="1"/>
</dbReference>
<evidence type="ECO:0000313" key="11">
    <source>
        <dbReference type="EMBL" id="MBE9235192.1"/>
    </source>
</evidence>
<keyword evidence="2 5" id="KW-0145">Chemotaxis</keyword>
<comment type="subcellular location">
    <subcellularLocation>
        <location evidence="5">Cytoplasm</location>
    </subcellularLocation>
</comment>
<dbReference type="Proteomes" id="UP000606776">
    <property type="component" value="Unassembled WGS sequence"/>
</dbReference>
<evidence type="ECO:0000256" key="7">
    <source>
        <dbReference type="PROSITE-ProRule" id="PRU00169"/>
    </source>
</evidence>
<keyword evidence="1 5" id="KW-0963">Cytoplasm</keyword>
<organism evidence="11 12">
    <name type="scientific">Sphaerospermopsis aphanizomenoides LEGE 00250</name>
    <dbReference type="NCBI Taxonomy" id="2777972"/>
    <lineage>
        <taxon>Bacteria</taxon>
        <taxon>Bacillati</taxon>
        <taxon>Cyanobacteriota</taxon>
        <taxon>Cyanophyceae</taxon>
        <taxon>Nostocales</taxon>
        <taxon>Aphanizomenonaceae</taxon>
        <taxon>Sphaerospermopsis</taxon>
        <taxon>Sphaerospermopsis aphanizomenoides</taxon>
    </lineage>
</organism>
<comment type="PTM">
    <text evidence="5">Phosphorylated by CheA. Phosphorylation of the N-terminal regulatory domain activates the methylesterase activity.</text>
</comment>
<evidence type="ECO:0000259" key="10">
    <source>
        <dbReference type="PROSITE" id="PS50122"/>
    </source>
</evidence>
<dbReference type="NCBIfam" id="NF001965">
    <property type="entry name" value="PRK00742.1"/>
    <property type="match status" value="1"/>
</dbReference>
<dbReference type="PIRSF" id="PIRSF000876">
    <property type="entry name" value="RR_chemtxs_CheB"/>
    <property type="match status" value="1"/>
</dbReference>
<dbReference type="PANTHER" id="PTHR42872">
    <property type="entry name" value="PROTEIN-GLUTAMATE METHYLESTERASE/PROTEIN-GLUTAMINE GLUTAMINASE"/>
    <property type="match status" value="1"/>
</dbReference>
<evidence type="ECO:0000259" key="9">
    <source>
        <dbReference type="PROSITE" id="PS50110"/>
    </source>
</evidence>
<keyword evidence="3 5" id="KW-0378">Hydrolase</keyword>
<keyword evidence="5 7" id="KW-0597">Phosphoprotein</keyword>
<name>A0ABR9V9M9_9CYAN</name>
<feature type="region of interest" description="Disordered" evidence="8">
    <location>
        <begin position="133"/>
        <end position="155"/>
    </location>
</feature>
<protein>
    <recommendedName>
        <fullName evidence="5">Protein-glutamate methylesterase/protein-glutamine glutaminase</fullName>
        <ecNumber evidence="5">3.1.1.61</ecNumber>
        <ecNumber evidence="5">3.5.1.44</ecNumber>
    </recommendedName>
</protein>
<dbReference type="CDD" id="cd16432">
    <property type="entry name" value="CheB_Rec"/>
    <property type="match status" value="1"/>
</dbReference>
<comment type="catalytic activity">
    <reaction evidence="4 5">
        <text>[protein]-L-glutamate 5-O-methyl ester + H2O = L-glutamyl-[protein] + methanol + H(+)</text>
        <dbReference type="Rhea" id="RHEA:23236"/>
        <dbReference type="Rhea" id="RHEA-COMP:10208"/>
        <dbReference type="Rhea" id="RHEA-COMP:10311"/>
        <dbReference type="ChEBI" id="CHEBI:15377"/>
        <dbReference type="ChEBI" id="CHEBI:15378"/>
        <dbReference type="ChEBI" id="CHEBI:17790"/>
        <dbReference type="ChEBI" id="CHEBI:29973"/>
        <dbReference type="ChEBI" id="CHEBI:82795"/>
        <dbReference type="EC" id="3.1.1.61"/>
    </reaction>
</comment>
<evidence type="ECO:0000313" key="12">
    <source>
        <dbReference type="Proteomes" id="UP000606776"/>
    </source>
</evidence>
<comment type="catalytic activity">
    <reaction evidence="5">
        <text>L-glutaminyl-[protein] + H2O = L-glutamyl-[protein] + NH4(+)</text>
        <dbReference type="Rhea" id="RHEA:16441"/>
        <dbReference type="Rhea" id="RHEA-COMP:10207"/>
        <dbReference type="Rhea" id="RHEA-COMP:10208"/>
        <dbReference type="ChEBI" id="CHEBI:15377"/>
        <dbReference type="ChEBI" id="CHEBI:28938"/>
        <dbReference type="ChEBI" id="CHEBI:29973"/>
        <dbReference type="ChEBI" id="CHEBI:30011"/>
        <dbReference type="EC" id="3.5.1.44"/>
    </reaction>
</comment>
<comment type="caution">
    <text evidence="11">The sequence shown here is derived from an EMBL/GenBank/DDBJ whole genome shotgun (WGS) entry which is preliminary data.</text>
</comment>
<gene>
    <name evidence="5" type="primary">cheB</name>
    <name evidence="11" type="ORF">IQ227_03830</name>
</gene>
<accession>A0ABR9V9M9</accession>
<dbReference type="Pfam" id="PF01339">
    <property type="entry name" value="CheB_methylest"/>
    <property type="match status" value="1"/>
</dbReference>
<dbReference type="Pfam" id="PF00072">
    <property type="entry name" value="Response_reg"/>
    <property type="match status" value="1"/>
</dbReference>
<dbReference type="SMART" id="SM00448">
    <property type="entry name" value="REC"/>
    <property type="match status" value="1"/>
</dbReference>
<dbReference type="Gene3D" id="3.40.50.180">
    <property type="entry name" value="Methylesterase CheB, C-terminal domain"/>
    <property type="match status" value="1"/>
</dbReference>
<feature type="domain" description="CheB-type methylesterase" evidence="10">
    <location>
        <begin position="150"/>
        <end position="340"/>
    </location>
</feature>
<feature type="domain" description="Response regulatory" evidence="9">
    <location>
        <begin position="2"/>
        <end position="119"/>
    </location>
</feature>
<dbReference type="RefSeq" id="WP_193941894.1">
    <property type="nucleotide sequence ID" value="NZ_JADEWB010000011.1"/>
</dbReference>
<evidence type="ECO:0000256" key="3">
    <source>
        <dbReference type="ARBA" id="ARBA00022801"/>
    </source>
</evidence>
<dbReference type="InterPro" id="IPR008248">
    <property type="entry name" value="CheB-like"/>
</dbReference>
<evidence type="ECO:0000256" key="1">
    <source>
        <dbReference type="ARBA" id="ARBA00022490"/>
    </source>
</evidence>
<dbReference type="EC" id="3.1.1.61" evidence="5"/>
<dbReference type="EMBL" id="JADEWB010000011">
    <property type="protein sequence ID" value="MBE9235192.1"/>
    <property type="molecule type" value="Genomic_DNA"/>
</dbReference>
<feature type="active site" evidence="5 6">
    <location>
        <position position="282"/>
    </location>
</feature>
<dbReference type="SUPFAM" id="SSF52172">
    <property type="entry name" value="CheY-like"/>
    <property type="match status" value="1"/>
</dbReference>
<evidence type="ECO:0000256" key="8">
    <source>
        <dbReference type="SAM" id="MobiDB-lite"/>
    </source>
</evidence>
<feature type="modified residue" description="4-aspartylphosphate" evidence="5 7">
    <location>
        <position position="53"/>
    </location>
</feature>
<comment type="similarity">
    <text evidence="5">Belongs to the CheB family.</text>
</comment>
<proteinExistence type="inferred from homology"/>
<comment type="function">
    <text evidence="5">Involved in chemotaxis. Part of a chemotaxis signal transduction system that modulates chemotaxis in response to various stimuli. Catalyzes the demethylation of specific methylglutamate residues introduced into the chemoreceptors (methyl-accepting chemotaxis proteins or MCP) by CheR. Also mediates the irreversible deamidation of specific glutamine residues to glutamic acid.</text>
</comment>
<sequence>MRIAIVNDLIIAVEALRRILATVPEYDLVWIAYDGVEAVAKCAEDTPDLILMDVVMPNMDGVEATKHIMSQSPCAILMVTASVNRYAAKVFEAMGYGALDAVNTPSIGLGEPTDSSIRLLKKISTIARLIGKSSRGRSQFDPRLKPTTSPKPQPPLIVIGSSTGGPQALVTILSEFPQNLNASIVIVQHLDAQFAQGFATWLNEQISLPVHLAISGYLPKPGKVLVAGTNHHLVMRADQTLDYQEEPINSFYHPSVDVFFQSVAKYWQGNGVGILLTGMGRDGAQGLKILRDIGWHTIAQDSKTCVVYGMPKAAVELGAVLQILPVEAIAPACTKFLTRGQ</sequence>
<dbReference type="EC" id="3.5.1.44" evidence="5"/>
<evidence type="ECO:0000256" key="5">
    <source>
        <dbReference type="HAMAP-Rule" id="MF_00099"/>
    </source>
</evidence>